<keyword evidence="1" id="KW-1133">Transmembrane helix</keyword>
<protein>
    <submittedName>
        <fullName evidence="2">Uncharacterized protein</fullName>
    </submittedName>
</protein>
<reference evidence="2 3" key="1">
    <citation type="submission" date="2019-02" db="EMBL/GenBank/DDBJ databases">
        <title>Planctomycetal bacteria perform biofilm scaping via a novel small molecule.</title>
        <authorList>
            <person name="Jeske O."/>
            <person name="Boedeker C."/>
            <person name="Wiegand S."/>
            <person name="Breitling P."/>
            <person name="Kallscheuer N."/>
            <person name="Jogler M."/>
            <person name="Rohde M."/>
            <person name="Petersen J."/>
            <person name="Medema M.H."/>
            <person name="Surup F."/>
            <person name="Jogler C."/>
        </authorList>
    </citation>
    <scope>NUCLEOTIDE SEQUENCE [LARGE SCALE GENOMIC DNA]</scope>
    <source>
        <strain evidence="2 3">Mal15</strain>
    </source>
</reference>
<name>A0A5B9MGE8_9BACT</name>
<evidence type="ECO:0000313" key="2">
    <source>
        <dbReference type="EMBL" id="QEG00239.1"/>
    </source>
</evidence>
<proteinExistence type="predicted"/>
<dbReference type="EMBL" id="CP036264">
    <property type="protein sequence ID" value="QEG00239.1"/>
    <property type="molecule type" value="Genomic_DNA"/>
</dbReference>
<dbReference type="RefSeq" id="WP_147869506.1">
    <property type="nucleotide sequence ID" value="NZ_CP036264.1"/>
</dbReference>
<keyword evidence="1" id="KW-0812">Transmembrane</keyword>
<gene>
    <name evidence="2" type="ORF">Mal15_43090</name>
</gene>
<dbReference type="KEGG" id="smam:Mal15_43090"/>
<dbReference type="Proteomes" id="UP000321353">
    <property type="component" value="Chromosome"/>
</dbReference>
<keyword evidence="3" id="KW-1185">Reference proteome</keyword>
<sequence>MIRNVVAIVAGLVAGSMFNMALVSVSHVVYPLPDGIDSNDFEAFRTYVEDSGMPTGALLIVLAAHAGGSFVSGLVCGLIAKRNWYIAAGAMGILWMCGGISMLMMLPAPMWFAVVDTILYIPAALLGVKLGGVRNGEVHQPPATATN</sequence>
<keyword evidence="1" id="KW-0472">Membrane</keyword>
<evidence type="ECO:0000313" key="3">
    <source>
        <dbReference type="Proteomes" id="UP000321353"/>
    </source>
</evidence>
<organism evidence="2 3">
    <name type="scientific">Stieleria maiorica</name>
    <dbReference type="NCBI Taxonomy" id="2795974"/>
    <lineage>
        <taxon>Bacteria</taxon>
        <taxon>Pseudomonadati</taxon>
        <taxon>Planctomycetota</taxon>
        <taxon>Planctomycetia</taxon>
        <taxon>Pirellulales</taxon>
        <taxon>Pirellulaceae</taxon>
        <taxon>Stieleria</taxon>
    </lineage>
</organism>
<dbReference type="AlphaFoldDB" id="A0A5B9MGE8"/>
<feature type="transmembrane region" description="Helical" evidence="1">
    <location>
        <begin position="55"/>
        <end position="77"/>
    </location>
</feature>
<evidence type="ECO:0000256" key="1">
    <source>
        <dbReference type="SAM" id="Phobius"/>
    </source>
</evidence>
<feature type="transmembrane region" description="Helical" evidence="1">
    <location>
        <begin position="84"/>
        <end position="104"/>
    </location>
</feature>
<accession>A0A5B9MGE8</accession>
<feature type="transmembrane region" description="Helical" evidence="1">
    <location>
        <begin position="110"/>
        <end position="128"/>
    </location>
</feature>